<reference evidence="1 2" key="1">
    <citation type="submission" date="2016-11" db="EMBL/GenBank/DDBJ databases">
        <authorList>
            <person name="Jaros S."/>
            <person name="Januszkiewicz K."/>
            <person name="Wedrychowicz H."/>
        </authorList>
    </citation>
    <scope>NUCLEOTIDE SEQUENCE [LARGE SCALE GENOMIC DNA]</scope>
    <source>
        <strain evidence="1 2">DSM 6792</strain>
    </source>
</reference>
<organism evidence="1 2">
    <name type="scientific">Flavobacterium johnsoniae</name>
    <name type="common">Cytophaga johnsonae</name>
    <dbReference type="NCBI Taxonomy" id="986"/>
    <lineage>
        <taxon>Bacteria</taxon>
        <taxon>Pseudomonadati</taxon>
        <taxon>Bacteroidota</taxon>
        <taxon>Flavobacteriia</taxon>
        <taxon>Flavobacteriales</taxon>
        <taxon>Flavobacteriaceae</taxon>
        <taxon>Flavobacterium</taxon>
    </lineage>
</organism>
<accession>A0A1M5VAH5</accession>
<dbReference type="EMBL" id="FQWH01000016">
    <property type="protein sequence ID" value="SHH72249.1"/>
    <property type="molecule type" value="Genomic_DNA"/>
</dbReference>
<dbReference type="Proteomes" id="UP000184112">
    <property type="component" value="Unassembled WGS sequence"/>
</dbReference>
<sequence>MGKLLTYRILFLEVFYFVQRYILVKLYIQKKTSMKQLSLLLILTCIFISCENRKEQELLKREKALTLKEEEFEKKEADYKALLAMRDSISALKDTVNNDAELITEWPQKLKGFWNSKMLCRESNCSQYVIGDQRNETWEFVSDSTGIFTNVLNNKKLVRVFKAKYLKDRILLEFTSDSVSKNRVKMNVVLDDIKENIIKGTQTITGQENCSARFSVELTLPQKK</sequence>
<evidence type="ECO:0000313" key="2">
    <source>
        <dbReference type="Proteomes" id="UP000184112"/>
    </source>
</evidence>
<protein>
    <submittedName>
        <fullName evidence="1">Uncharacterized protein</fullName>
    </submittedName>
</protein>
<gene>
    <name evidence="1" type="ORF">SAMN05444388_11676</name>
</gene>
<dbReference type="AlphaFoldDB" id="A0A1M5VAH5"/>
<proteinExistence type="predicted"/>
<evidence type="ECO:0000313" key="1">
    <source>
        <dbReference type="EMBL" id="SHH72249.1"/>
    </source>
</evidence>
<name>A0A1M5VAH5_FLAJO</name>